<protein>
    <submittedName>
        <fullName evidence="2">FBD domain, leucine-rich repeat domain superfamily, F-box-like domain superfamily</fullName>
    </submittedName>
</protein>
<gene>
    <name evidence="2" type="ORF">HanXRQr2_Chr07g0279561</name>
</gene>
<dbReference type="InterPro" id="IPR001810">
    <property type="entry name" value="F-box_dom"/>
</dbReference>
<dbReference type="InterPro" id="IPR036047">
    <property type="entry name" value="F-box-like_dom_sf"/>
</dbReference>
<keyword evidence="3" id="KW-1185">Reference proteome</keyword>
<dbReference type="Gene3D" id="3.80.10.10">
    <property type="entry name" value="Ribonuclease Inhibitor"/>
    <property type="match status" value="1"/>
</dbReference>
<dbReference type="SMART" id="SM00579">
    <property type="entry name" value="FBD"/>
    <property type="match status" value="1"/>
</dbReference>
<evidence type="ECO:0000313" key="3">
    <source>
        <dbReference type="Proteomes" id="UP000215914"/>
    </source>
</evidence>
<dbReference type="InterPro" id="IPR032675">
    <property type="entry name" value="LRR_dom_sf"/>
</dbReference>
<dbReference type="Pfam" id="PF24758">
    <property type="entry name" value="LRR_At5g56370"/>
    <property type="match status" value="1"/>
</dbReference>
<dbReference type="InterPro" id="IPR055411">
    <property type="entry name" value="LRR_FXL15/At3g58940/PEG3-like"/>
</dbReference>
<dbReference type="PANTHER" id="PTHR31639:SF315">
    <property type="entry name" value="LEUCINE-RICH REPEAT DOMAIN SUPERFAMILY, F-BOX-LIKE DOMAIN SUPERFAMILY"/>
    <property type="match status" value="1"/>
</dbReference>
<dbReference type="InterPro" id="IPR006566">
    <property type="entry name" value="FBD"/>
</dbReference>
<sequence>MRRRYTYQKCQSQQEYPNKMDRISKLPLGIIETILCLLPIQEAARTSILSREWRYLWTKIPNLVFIEKEFQVSTDQTDRAELSLYNKPSKRRKMSKKSKFIDAIYQVLLIHEGPIHEFTLDMQVDDSGVEIDHILLHLSKKNTLKMLNLDIIGDGYEGYVLPISLFSLHQLTELYLNDCALFHERPFTEFSCLTTLYLNGLSTYDTTLLRLLSSCPVLKRLMLYCDGGTISDSRRTTIVDLFKCVPMIEFLSVRFFIVTCFVPERLPKVLPTALVDLKYLCMDHFCFSHKYGLPFLALLIRSFPNLEKFKLVMYEDYWLDEDEMGAYTLEDYSDIMLEHLNEFHILNYRDAEDELDFGKFILAKSPVLKKVGIFPCVKFDEEEESKILKSLSLSPCAAPVGEVVIHLEPN</sequence>
<reference evidence="2" key="2">
    <citation type="submission" date="2020-06" db="EMBL/GenBank/DDBJ databases">
        <title>Helianthus annuus Genome sequencing and assembly Release 2.</title>
        <authorList>
            <person name="Gouzy J."/>
            <person name="Langlade N."/>
            <person name="Munos S."/>
        </authorList>
    </citation>
    <scope>NUCLEOTIDE SEQUENCE</scope>
    <source>
        <tissue evidence="2">Leaves</tissue>
    </source>
</reference>
<dbReference type="SUPFAM" id="SSF81383">
    <property type="entry name" value="F-box domain"/>
    <property type="match status" value="1"/>
</dbReference>
<dbReference type="Pfam" id="PF08387">
    <property type="entry name" value="FBD"/>
    <property type="match status" value="1"/>
</dbReference>
<comment type="caution">
    <text evidence="2">The sequence shown here is derived from an EMBL/GenBank/DDBJ whole genome shotgun (WGS) entry which is preliminary data.</text>
</comment>
<dbReference type="PANTHER" id="PTHR31639">
    <property type="entry name" value="F-BOX PROTEIN-LIKE"/>
    <property type="match status" value="1"/>
</dbReference>
<dbReference type="CDD" id="cd22160">
    <property type="entry name" value="F-box_AtFBL13-like"/>
    <property type="match status" value="1"/>
</dbReference>
<name>A0A9K3NEX9_HELAN</name>
<dbReference type="EMBL" id="MNCJ02000322">
    <property type="protein sequence ID" value="KAF5797345.1"/>
    <property type="molecule type" value="Genomic_DNA"/>
</dbReference>
<evidence type="ECO:0000313" key="2">
    <source>
        <dbReference type="EMBL" id="KAF5797345.1"/>
    </source>
</evidence>
<dbReference type="InterPro" id="IPR053781">
    <property type="entry name" value="F-box_AtFBL13-like"/>
</dbReference>
<dbReference type="Pfam" id="PF00646">
    <property type="entry name" value="F-box"/>
    <property type="match status" value="1"/>
</dbReference>
<reference evidence="2" key="1">
    <citation type="journal article" date="2017" name="Nature">
        <title>The sunflower genome provides insights into oil metabolism, flowering and Asterid evolution.</title>
        <authorList>
            <person name="Badouin H."/>
            <person name="Gouzy J."/>
            <person name="Grassa C.J."/>
            <person name="Murat F."/>
            <person name="Staton S.E."/>
            <person name="Cottret L."/>
            <person name="Lelandais-Briere C."/>
            <person name="Owens G.L."/>
            <person name="Carrere S."/>
            <person name="Mayjonade B."/>
            <person name="Legrand L."/>
            <person name="Gill N."/>
            <person name="Kane N.C."/>
            <person name="Bowers J.E."/>
            <person name="Hubner S."/>
            <person name="Bellec A."/>
            <person name="Berard A."/>
            <person name="Berges H."/>
            <person name="Blanchet N."/>
            <person name="Boniface M.C."/>
            <person name="Brunel D."/>
            <person name="Catrice O."/>
            <person name="Chaidir N."/>
            <person name="Claudel C."/>
            <person name="Donnadieu C."/>
            <person name="Faraut T."/>
            <person name="Fievet G."/>
            <person name="Helmstetter N."/>
            <person name="King M."/>
            <person name="Knapp S.J."/>
            <person name="Lai Z."/>
            <person name="Le Paslier M.C."/>
            <person name="Lippi Y."/>
            <person name="Lorenzon L."/>
            <person name="Mandel J.R."/>
            <person name="Marage G."/>
            <person name="Marchand G."/>
            <person name="Marquand E."/>
            <person name="Bret-Mestries E."/>
            <person name="Morien E."/>
            <person name="Nambeesan S."/>
            <person name="Nguyen T."/>
            <person name="Pegot-Espagnet P."/>
            <person name="Pouilly N."/>
            <person name="Raftis F."/>
            <person name="Sallet E."/>
            <person name="Schiex T."/>
            <person name="Thomas J."/>
            <person name="Vandecasteele C."/>
            <person name="Vares D."/>
            <person name="Vear F."/>
            <person name="Vautrin S."/>
            <person name="Crespi M."/>
            <person name="Mangin B."/>
            <person name="Burke J.M."/>
            <person name="Salse J."/>
            <person name="Munos S."/>
            <person name="Vincourt P."/>
            <person name="Rieseberg L.H."/>
            <person name="Langlade N.B."/>
        </authorList>
    </citation>
    <scope>NUCLEOTIDE SEQUENCE</scope>
    <source>
        <tissue evidence="2">Leaves</tissue>
    </source>
</reference>
<dbReference type="Proteomes" id="UP000215914">
    <property type="component" value="Unassembled WGS sequence"/>
</dbReference>
<proteinExistence type="predicted"/>
<accession>A0A9K3NEX9</accession>
<dbReference type="Gramene" id="mRNA:HanXRQr2_Chr07g0279561">
    <property type="protein sequence ID" value="mRNA:HanXRQr2_Chr07g0279561"/>
    <property type="gene ID" value="HanXRQr2_Chr07g0279561"/>
</dbReference>
<dbReference type="SUPFAM" id="SSF52047">
    <property type="entry name" value="RNI-like"/>
    <property type="match status" value="1"/>
</dbReference>
<dbReference type="AlphaFoldDB" id="A0A9K3NEX9"/>
<evidence type="ECO:0000259" key="1">
    <source>
        <dbReference type="SMART" id="SM00579"/>
    </source>
</evidence>
<feature type="domain" description="FBD" evidence="1">
    <location>
        <begin position="334"/>
        <end position="406"/>
    </location>
</feature>
<dbReference type="OrthoDB" id="1274461at2759"/>
<organism evidence="2 3">
    <name type="scientific">Helianthus annuus</name>
    <name type="common">Common sunflower</name>
    <dbReference type="NCBI Taxonomy" id="4232"/>
    <lineage>
        <taxon>Eukaryota</taxon>
        <taxon>Viridiplantae</taxon>
        <taxon>Streptophyta</taxon>
        <taxon>Embryophyta</taxon>
        <taxon>Tracheophyta</taxon>
        <taxon>Spermatophyta</taxon>
        <taxon>Magnoliopsida</taxon>
        <taxon>eudicotyledons</taxon>
        <taxon>Gunneridae</taxon>
        <taxon>Pentapetalae</taxon>
        <taxon>asterids</taxon>
        <taxon>campanulids</taxon>
        <taxon>Asterales</taxon>
        <taxon>Asteraceae</taxon>
        <taxon>Asteroideae</taxon>
        <taxon>Heliantheae alliance</taxon>
        <taxon>Heliantheae</taxon>
        <taxon>Helianthus</taxon>
    </lineage>
</organism>